<organism evidence="3">
    <name type="scientific">Gongylonema pulchrum</name>
    <dbReference type="NCBI Taxonomy" id="637853"/>
    <lineage>
        <taxon>Eukaryota</taxon>
        <taxon>Metazoa</taxon>
        <taxon>Ecdysozoa</taxon>
        <taxon>Nematoda</taxon>
        <taxon>Chromadorea</taxon>
        <taxon>Rhabditida</taxon>
        <taxon>Spirurina</taxon>
        <taxon>Spiruromorpha</taxon>
        <taxon>Spiruroidea</taxon>
        <taxon>Gongylonematidae</taxon>
        <taxon>Gongylonema</taxon>
    </lineage>
</organism>
<dbReference type="Proteomes" id="UP000271098">
    <property type="component" value="Unassembled WGS sequence"/>
</dbReference>
<evidence type="ECO:0000313" key="1">
    <source>
        <dbReference type="EMBL" id="VDN44667.1"/>
    </source>
</evidence>
<accession>A0A183EXU7</accession>
<protein>
    <submittedName>
        <fullName evidence="1 3">Uncharacterized protein</fullName>
    </submittedName>
</protein>
<evidence type="ECO:0000313" key="3">
    <source>
        <dbReference type="WBParaSite" id="GPUH_0002581801-mRNA-1"/>
    </source>
</evidence>
<reference evidence="1 2" key="2">
    <citation type="submission" date="2018-11" db="EMBL/GenBank/DDBJ databases">
        <authorList>
            <consortium name="Pathogen Informatics"/>
        </authorList>
    </citation>
    <scope>NUCLEOTIDE SEQUENCE [LARGE SCALE GENOMIC DNA]</scope>
</reference>
<sequence length="141" mass="15148">MSGVESTATDGGRLAASCPPDAYGGECSASDVNGMQHGRGMPSNGTHDGSQVIEPEVRGIFLNHQSEVGQVACLKRTPNWLLVVGPYKTMLKRQIPKSLEMGKMMRSFIPLPLTSSRIPESMNSDSSVIRATSLLFITLIL</sequence>
<proteinExistence type="predicted"/>
<gene>
    <name evidence="1" type="ORF">GPUH_LOCUS25788</name>
</gene>
<keyword evidence="2" id="KW-1185">Reference proteome</keyword>
<dbReference type="EMBL" id="UYRT01106877">
    <property type="protein sequence ID" value="VDN44667.1"/>
    <property type="molecule type" value="Genomic_DNA"/>
</dbReference>
<name>A0A183EXU7_9BILA</name>
<dbReference type="AlphaFoldDB" id="A0A183EXU7"/>
<dbReference type="WBParaSite" id="GPUH_0002581801-mRNA-1">
    <property type="protein sequence ID" value="GPUH_0002581801-mRNA-1"/>
    <property type="gene ID" value="GPUH_0002581801"/>
</dbReference>
<reference evidence="3" key="1">
    <citation type="submission" date="2016-06" db="UniProtKB">
        <authorList>
            <consortium name="WormBaseParasite"/>
        </authorList>
    </citation>
    <scope>IDENTIFICATION</scope>
</reference>
<evidence type="ECO:0000313" key="2">
    <source>
        <dbReference type="Proteomes" id="UP000271098"/>
    </source>
</evidence>